<dbReference type="Pfam" id="PF13563">
    <property type="entry name" value="2_5_RNA_ligase2"/>
    <property type="match status" value="1"/>
</dbReference>
<dbReference type="AlphaFoldDB" id="A0A6J4TTY0"/>
<sequence length="167" mass="18360">MSALIVTAELGAEDFAWLDGQRRAYFPPERNQLSAHLTMFHALPPSAEAEVRRELARHAREAAPRGTVAGLMNLGRGVAYRVASDDLEAIRRSLADGFRGLLTAQDAQGWRPHVTVQNKVEPKAARALLGELTAEFSPRPLVVAGLGLHRYLGGPWERLGRWSFRGA</sequence>
<dbReference type="InterPro" id="IPR009097">
    <property type="entry name" value="Cyclic_Pdiesterase"/>
</dbReference>
<name>A0A6J4TTY0_9SPHN</name>
<proteinExistence type="predicted"/>
<evidence type="ECO:0000313" key="1">
    <source>
        <dbReference type="EMBL" id="CAA9530979.1"/>
    </source>
</evidence>
<protein>
    <recommendedName>
        <fullName evidence="2">2'-5' RNA ligase family protein</fullName>
    </recommendedName>
</protein>
<dbReference type="EMBL" id="CADCWA010000182">
    <property type="protein sequence ID" value="CAA9530979.1"/>
    <property type="molecule type" value="Genomic_DNA"/>
</dbReference>
<evidence type="ECO:0008006" key="2">
    <source>
        <dbReference type="Google" id="ProtNLM"/>
    </source>
</evidence>
<dbReference type="SUPFAM" id="SSF55144">
    <property type="entry name" value="LigT-like"/>
    <property type="match status" value="1"/>
</dbReference>
<dbReference type="Gene3D" id="3.90.1140.10">
    <property type="entry name" value="Cyclic phosphodiesterase"/>
    <property type="match status" value="1"/>
</dbReference>
<gene>
    <name evidence="1" type="ORF">AVDCRST_MAG31-2387</name>
</gene>
<organism evidence="1">
    <name type="scientific">uncultured Sphingomonas sp</name>
    <dbReference type="NCBI Taxonomy" id="158754"/>
    <lineage>
        <taxon>Bacteria</taxon>
        <taxon>Pseudomonadati</taxon>
        <taxon>Pseudomonadota</taxon>
        <taxon>Alphaproteobacteria</taxon>
        <taxon>Sphingomonadales</taxon>
        <taxon>Sphingomonadaceae</taxon>
        <taxon>Sphingomonas</taxon>
        <taxon>environmental samples</taxon>
    </lineage>
</organism>
<accession>A0A6J4TTY0</accession>
<reference evidence="1" key="1">
    <citation type="submission" date="2020-02" db="EMBL/GenBank/DDBJ databases">
        <authorList>
            <person name="Meier V. D."/>
        </authorList>
    </citation>
    <scope>NUCLEOTIDE SEQUENCE</scope>
    <source>
        <strain evidence="1">AVDCRST_MAG31</strain>
    </source>
</reference>
<dbReference type="RefSeq" id="WP_294170927.1">
    <property type="nucleotide sequence ID" value="NZ_CADCWA010000182.1"/>
</dbReference>